<sequence>MVATLRKARRIESVQGQMHQRAESALAQLERALAEVQRERGEVLAVLNNEAVPSFVIALAAPRLRALDAQIARLQQEVAQQKVVALDAAMRLKRAERLTGKAAAHANAAQERADLDDALEAFIARSGASFPAA</sequence>
<dbReference type="EMBL" id="CP083239">
    <property type="protein sequence ID" value="UOK72721.1"/>
    <property type="molecule type" value="Genomic_DNA"/>
</dbReference>
<gene>
    <name evidence="2" type="ORF">K9D25_08505</name>
</gene>
<dbReference type="RefSeq" id="WP_244450418.1">
    <property type="nucleotide sequence ID" value="NZ_CP083239.1"/>
</dbReference>
<evidence type="ECO:0000256" key="1">
    <source>
        <dbReference type="SAM" id="Coils"/>
    </source>
</evidence>
<feature type="coiled-coil region" evidence="1">
    <location>
        <begin position="19"/>
        <end position="84"/>
    </location>
</feature>
<evidence type="ECO:0008006" key="4">
    <source>
        <dbReference type="Google" id="ProtNLM"/>
    </source>
</evidence>
<dbReference type="KEGG" id="apol:K9D25_08505"/>
<protein>
    <recommendedName>
        <fullName evidence="4">Flagellar FliJ protein</fullName>
    </recommendedName>
</protein>
<evidence type="ECO:0000313" key="3">
    <source>
        <dbReference type="Proteomes" id="UP000831684"/>
    </source>
</evidence>
<organism evidence="2 3">
    <name type="scientific">Ancylobacter polymorphus</name>
    <dbReference type="NCBI Taxonomy" id="223390"/>
    <lineage>
        <taxon>Bacteria</taxon>
        <taxon>Pseudomonadati</taxon>
        <taxon>Pseudomonadota</taxon>
        <taxon>Alphaproteobacteria</taxon>
        <taxon>Hyphomicrobiales</taxon>
        <taxon>Xanthobacteraceae</taxon>
        <taxon>Ancylobacter</taxon>
    </lineage>
</organism>
<keyword evidence="1" id="KW-0175">Coiled coil</keyword>
<accession>A0A9E6ZYH6</accession>
<name>A0A9E6ZYH6_9HYPH</name>
<dbReference type="Proteomes" id="UP000831684">
    <property type="component" value="Chromosome"/>
</dbReference>
<evidence type="ECO:0000313" key="2">
    <source>
        <dbReference type="EMBL" id="UOK72721.1"/>
    </source>
</evidence>
<reference evidence="2" key="1">
    <citation type="submission" date="2021-09" db="EMBL/GenBank/DDBJ databases">
        <title>Network and meta-omics reveal the key degrader and cooperation patterns in an efficient 1,4-dioxane-degrading microbial community.</title>
        <authorList>
            <person name="Dai C."/>
        </authorList>
    </citation>
    <scope>NUCLEOTIDE SEQUENCE</scope>
    <source>
        <strain evidence="2">ZM13</strain>
    </source>
</reference>
<dbReference type="AlphaFoldDB" id="A0A9E6ZYH6"/>
<proteinExistence type="predicted"/>